<gene>
    <name evidence="1" type="ORF">CEXT_5361</name>
</gene>
<comment type="caution">
    <text evidence="1">The sequence shown here is derived from an EMBL/GenBank/DDBJ whole genome shotgun (WGS) entry which is preliminary data.</text>
</comment>
<evidence type="ECO:0000313" key="1">
    <source>
        <dbReference type="EMBL" id="GIY28123.1"/>
    </source>
</evidence>
<name>A0AAV4S1R9_CAEEX</name>
<sequence>MSRKSKCPMLLKKEGGKGACRKKEGKGTNTRMNLRNTHGTITEVYKIEYRSFLQAHQGADLEGGLWKLSYSLSKQFFTGGGEGMVCCVALS</sequence>
<evidence type="ECO:0000313" key="2">
    <source>
        <dbReference type="Proteomes" id="UP001054945"/>
    </source>
</evidence>
<accession>A0AAV4S1R9</accession>
<reference evidence="1 2" key="1">
    <citation type="submission" date="2021-06" db="EMBL/GenBank/DDBJ databases">
        <title>Caerostris extrusa draft genome.</title>
        <authorList>
            <person name="Kono N."/>
            <person name="Arakawa K."/>
        </authorList>
    </citation>
    <scope>NUCLEOTIDE SEQUENCE [LARGE SCALE GENOMIC DNA]</scope>
</reference>
<proteinExistence type="predicted"/>
<protein>
    <submittedName>
        <fullName evidence="1">Uncharacterized protein</fullName>
    </submittedName>
</protein>
<organism evidence="1 2">
    <name type="scientific">Caerostris extrusa</name>
    <name type="common">Bark spider</name>
    <name type="synonym">Caerostris bankana</name>
    <dbReference type="NCBI Taxonomy" id="172846"/>
    <lineage>
        <taxon>Eukaryota</taxon>
        <taxon>Metazoa</taxon>
        <taxon>Ecdysozoa</taxon>
        <taxon>Arthropoda</taxon>
        <taxon>Chelicerata</taxon>
        <taxon>Arachnida</taxon>
        <taxon>Araneae</taxon>
        <taxon>Araneomorphae</taxon>
        <taxon>Entelegynae</taxon>
        <taxon>Araneoidea</taxon>
        <taxon>Araneidae</taxon>
        <taxon>Caerostris</taxon>
    </lineage>
</organism>
<dbReference type="AlphaFoldDB" id="A0AAV4S1R9"/>
<keyword evidence="2" id="KW-1185">Reference proteome</keyword>
<dbReference type="EMBL" id="BPLR01008907">
    <property type="protein sequence ID" value="GIY28123.1"/>
    <property type="molecule type" value="Genomic_DNA"/>
</dbReference>
<dbReference type="Proteomes" id="UP001054945">
    <property type="component" value="Unassembled WGS sequence"/>
</dbReference>